<dbReference type="Gene3D" id="1.10.540.10">
    <property type="entry name" value="Acyl-CoA dehydrogenase/oxidase, N-terminal domain"/>
    <property type="match status" value="1"/>
</dbReference>
<dbReference type="FunFam" id="1.20.140.10:FF:000010">
    <property type="entry name" value="Acyl-coenzyme A oxidase"/>
    <property type="match status" value="1"/>
</dbReference>
<reference evidence="16 17" key="1">
    <citation type="journal article" name="Sci. Rep.">
        <title>Telomere-to-telomere assembled and centromere annotated genomes of the two main subspecies of the button mushroom Agaricus bisporus reveal especially polymorphic chromosome ends.</title>
        <authorList>
            <person name="Sonnenberg A.S.M."/>
            <person name="Sedaghat-Telgerd N."/>
            <person name="Lavrijssen B."/>
            <person name="Ohm R.A."/>
            <person name="Hendrickx P.M."/>
            <person name="Scholtmeijer K."/>
            <person name="Baars J.J.P."/>
            <person name="van Peer A."/>
        </authorList>
    </citation>
    <scope>NUCLEOTIDE SEQUENCE [LARGE SCALE GENOMIC DNA]</scope>
    <source>
        <strain evidence="16 17">H119_p4</strain>
    </source>
</reference>
<dbReference type="GO" id="GO:0005777">
    <property type="term" value="C:peroxisome"/>
    <property type="evidence" value="ECO:0007669"/>
    <property type="project" value="UniProtKB-SubCell"/>
</dbReference>
<dbReference type="PANTHER" id="PTHR10909:SF250">
    <property type="entry name" value="PEROXISOMAL ACYL-COENZYME A OXIDASE 1"/>
    <property type="match status" value="1"/>
</dbReference>
<dbReference type="FunFam" id="2.40.110.10:FF:000003">
    <property type="entry name" value="Acyl-coenzyme A oxidase"/>
    <property type="match status" value="1"/>
</dbReference>
<dbReference type="Pfam" id="PF14749">
    <property type="entry name" value="Acyl-CoA_ox_N"/>
    <property type="match status" value="1"/>
</dbReference>
<accession>A0A8H7C5P1</accession>
<feature type="binding site" evidence="12">
    <location>
        <position position="193"/>
    </location>
    <ligand>
        <name>FAD</name>
        <dbReference type="ChEBI" id="CHEBI:57692"/>
    </ligand>
</feature>
<evidence type="ECO:0000259" key="13">
    <source>
        <dbReference type="Pfam" id="PF01756"/>
    </source>
</evidence>
<keyword evidence="8" id="KW-0443">Lipid metabolism</keyword>
<dbReference type="InterPro" id="IPR012258">
    <property type="entry name" value="Acyl-CoA_oxidase"/>
</dbReference>
<dbReference type="Gene3D" id="1.20.140.10">
    <property type="entry name" value="Butyryl-CoA Dehydrogenase, subunit A, domain 3"/>
    <property type="match status" value="2"/>
</dbReference>
<dbReference type="InterPro" id="IPR002655">
    <property type="entry name" value="Acyl-CoA_oxidase_C"/>
</dbReference>
<dbReference type="Pfam" id="PF22924">
    <property type="entry name" value="ACOX_C_alpha1"/>
    <property type="match status" value="1"/>
</dbReference>
<evidence type="ECO:0000259" key="14">
    <source>
        <dbReference type="Pfam" id="PF14749"/>
    </source>
</evidence>
<keyword evidence="5 10" id="KW-0274">FAD</keyword>
<dbReference type="InterPro" id="IPR036250">
    <property type="entry name" value="AcylCo_DH-like_C"/>
</dbReference>
<evidence type="ECO:0000256" key="4">
    <source>
        <dbReference type="ARBA" id="ARBA00022630"/>
    </source>
</evidence>
<dbReference type="UniPathway" id="UPA00661"/>
<comment type="similarity">
    <text evidence="3 10">Belongs to the acyl-CoA oxidase family.</text>
</comment>
<evidence type="ECO:0000256" key="5">
    <source>
        <dbReference type="ARBA" id="ARBA00022827"/>
    </source>
</evidence>
<dbReference type="SUPFAM" id="SSF47203">
    <property type="entry name" value="Acyl-CoA dehydrogenase C-terminal domain-like"/>
    <property type="match status" value="2"/>
</dbReference>
<dbReference type="GO" id="GO:0005504">
    <property type="term" value="F:fatty acid binding"/>
    <property type="evidence" value="ECO:0007669"/>
    <property type="project" value="TreeGrafter"/>
</dbReference>
<dbReference type="AlphaFoldDB" id="A0A8H7C5P1"/>
<dbReference type="GO" id="GO:0033540">
    <property type="term" value="P:fatty acid beta-oxidation using acyl-CoA oxidase"/>
    <property type="evidence" value="ECO:0007669"/>
    <property type="project" value="UniProtKB-UniPathway"/>
</dbReference>
<dbReference type="InterPro" id="IPR046373">
    <property type="entry name" value="Acyl-CoA_Oxase/DH_mid-dom_sf"/>
</dbReference>
<organism evidence="16 17">
    <name type="scientific">Agaricus bisporus var. burnettii</name>
    <dbReference type="NCBI Taxonomy" id="192524"/>
    <lineage>
        <taxon>Eukaryota</taxon>
        <taxon>Fungi</taxon>
        <taxon>Dikarya</taxon>
        <taxon>Basidiomycota</taxon>
        <taxon>Agaricomycotina</taxon>
        <taxon>Agaricomycetes</taxon>
        <taxon>Agaricomycetidae</taxon>
        <taxon>Agaricales</taxon>
        <taxon>Agaricineae</taxon>
        <taxon>Agaricaceae</taxon>
        <taxon>Agaricus</taxon>
    </lineage>
</organism>
<comment type="cofactor">
    <cofactor evidence="1">
        <name>FAD</name>
        <dbReference type="ChEBI" id="CHEBI:57692"/>
    </cofactor>
</comment>
<feature type="domain" description="Acyl-CoA oxidase C-alpha1" evidence="15">
    <location>
        <begin position="292"/>
        <end position="456"/>
    </location>
</feature>
<dbReference type="InterPro" id="IPR009100">
    <property type="entry name" value="AcylCoA_DH/oxidase_NM_dom_sf"/>
</dbReference>
<dbReference type="Gene3D" id="2.40.110.10">
    <property type="entry name" value="Butyryl-CoA Dehydrogenase, subunit A, domain 2"/>
    <property type="match status" value="1"/>
</dbReference>
<dbReference type="SUPFAM" id="SSF56645">
    <property type="entry name" value="Acyl-CoA dehydrogenase NM domain-like"/>
    <property type="match status" value="1"/>
</dbReference>
<evidence type="ECO:0000256" key="10">
    <source>
        <dbReference type="PIRNR" id="PIRNR000168"/>
    </source>
</evidence>
<dbReference type="EMBL" id="JABXXO010000011">
    <property type="protein sequence ID" value="KAF7763595.1"/>
    <property type="molecule type" value="Genomic_DNA"/>
</dbReference>
<dbReference type="FunFam" id="1.20.140.10:FF:000013">
    <property type="entry name" value="Acyl-coenzyme A oxidase"/>
    <property type="match status" value="1"/>
</dbReference>
<evidence type="ECO:0000313" key="16">
    <source>
        <dbReference type="EMBL" id="KAF7763595.1"/>
    </source>
</evidence>
<dbReference type="Pfam" id="PF01756">
    <property type="entry name" value="ACOX"/>
    <property type="match status" value="1"/>
</dbReference>
<feature type="binding site" evidence="12">
    <location>
        <position position="154"/>
    </location>
    <ligand>
        <name>FAD</name>
        <dbReference type="ChEBI" id="CHEBI:57692"/>
    </ligand>
</feature>
<dbReference type="GO" id="GO:0055088">
    <property type="term" value="P:lipid homeostasis"/>
    <property type="evidence" value="ECO:0007669"/>
    <property type="project" value="TreeGrafter"/>
</dbReference>
<evidence type="ECO:0000313" key="17">
    <source>
        <dbReference type="Proteomes" id="UP000629468"/>
    </source>
</evidence>
<evidence type="ECO:0000256" key="9">
    <source>
        <dbReference type="ARBA" id="ARBA00023140"/>
    </source>
</evidence>
<dbReference type="InterPro" id="IPR029320">
    <property type="entry name" value="Acyl-CoA_ox_N"/>
</dbReference>
<evidence type="ECO:0000256" key="8">
    <source>
        <dbReference type="ARBA" id="ARBA00023098"/>
    </source>
</evidence>
<protein>
    <recommendedName>
        <fullName evidence="10">Acyl-coenzyme A oxidase</fullName>
    </recommendedName>
</protein>
<dbReference type="Proteomes" id="UP000629468">
    <property type="component" value="Unassembled WGS sequence"/>
</dbReference>
<dbReference type="GO" id="GO:0003997">
    <property type="term" value="F:acyl-CoA oxidase activity"/>
    <property type="evidence" value="ECO:0007669"/>
    <property type="project" value="InterPro"/>
</dbReference>
<name>A0A8H7C5P1_AGABI</name>
<evidence type="ECO:0000256" key="1">
    <source>
        <dbReference type="ARBA" id="ARBA00001974"/>
    </source>
</evidence>
<comment type="subcellular location">
    <subcellularLocation>
        <location evidence="2">Peroxisome</location>
    </subcellularLocation>
</comment>
<keyword evidence="4 10" id="KW-0285">Flavoprotein</keyword>
<proteinExistence type="inferred from homology"/>
<evidence type="ECO:0000256" key="3">
    <source>
        <dbReference type="ARBA" id="ARBA00006288"/>
    </source>
</evidence>
<dbReference type="GO" id="GO:0071949">
    <property type="term" value="F:FAD binding"/>
    <property type="evidence" value="ECO:0007669"/>
    <property type="project" value="InterPro"/>
</dbReference>
<evidence type="ECO:0000256" key="6">
    <source>
        <dbReference type="ARBA" id="ARBA00022832"/>
    </source>
</evidence>
<dbReference type="InterPro" id="IPR055060">
    <property type="entry name" value="ACOX_C_alpha1"/>
</dbReference>
<gene>
    <name evidence="16" type="ORF">Agabi119p4_8132</name>
</gene>
<evidence type="ECO:0000256" key="11">
    <source>
        <dbReference type="PIRSR" id="PIRSR000168-1"/>
    </source>
</evidence>
<comment type="caution">
    <text evidence="16">The sequence shown here is derived from an EMBL/GenBank/DDBJ whole genome shotgun (WGS) entry which is preliminary data.</text>
</comment>
<keyword evidence="6" id="KW-0276">Fatty acid metabolism</keyword>
<keyword evidence="9" id="KW-0576">Peroxisome</keyword>
<evidence type="ECO:0000256" key="12">
    <source>
        <dbReference type="PIRSR" id="PIRSR000168-2"/>
    </source>
</evidence>
<evidence type="ECO:0000259" key="15">
    <source>
        <dbReference type="Pfam" id="PF22924"/>
    </source>
</evidence>
<sequence>MQPSRATVPKVMNRQMQLMQSARAKTSFDTRQLTYIIYGGEKETRLREEAVARVERILGEDGKRLPYVYGEVTRTDLYHRGLHVGKSMLEDEVINDHQKFSHLDINHMLINTSPFGLHVGMFMPTIELQADAEQRAHWLPLARSGQITGTYCQTELGHGTFLRKLETVARFDPKADEFVIHSPTLTSTKYWPGGLGHSVSHAMVMARLIIHQQDYGIHAFMVQLRSFEDWKPLPGIELGDIGLKLGMNGNDNGYAIFRHVRIPRRNMMMGQAKVARDGTYTPPSEDGAKHSYSTMIYARAAIAHCVAFVLGKACTIAIRYSTVREQGNLSFSASDSTELPIMAFKSQHYRLLVLLAQAYAIAFSAKTCLKQYETLRRQQEDGDNSMLPYLHIMSAGLKAYGGQLTADGSEDARRCCGGHGYSVLSGFPDIVTTQASIPVLEGENHVLYQQTARYLIKKAQLVRVGNPGMDVKDLEYLWMGYEDLAAGRDRRCLATDDQLFDPSFLLQIFRHRATRNIFECEAALRSSLESGLKPRAAWNRHMMRLIAAARHHVEYYTLESFIRNLEEIQDAGVQRVMRHVCRLYALSTIESPNSIGSSSFFEDGYISIEQIKVIHEHTNTTLEAVLPDAIGLTDAWNFSDASLASALGRKDGNVYEVLFEWTRQLPMNVRNRTTGAGVDAVAFEEHIRPSIHLMAAHSKL</sequence>
<feature type="domain" description="Acyl-CoA oxidase C-terminal" evidence="13">
    <location>
        <begin position="501"/>
        <end position="671"/>
    </location>
</feature>
<dbReference type="PIRSF" id="PIRSF000168">
    <property type="entry name" value="Acyl-CoA_oxidase"/>
    <property type="match status" value="1"/>
</dbReference>
<feature type="domain" description="Acyl-coenzyme A oxidase N-terminal" evidence="14">
    <location>
        <begin position="29"/>
        <end position="147"/>
    </location>
</feature>
<dbReference type="PANTHER" id="PTHR10909">
    <property type="entry name" value="ELECTRON TRANSPORT OXIDOREDUCTASE"/>
    <property type="match status" value="1"/>
</dbReference>
<keyword evidence="7" id="KW-0560">Oxidoreductase</keyword>
<evidence type="ECO:0000256" key="7">
    <source>
        <dbReference type="ARBA" id="ARBA00023002"/>
    </source>
</evidence>
<dbReference type="InterPro" id="IPR037069">
    <property type="entry name" value="AcylCoA_DH/ox_N_sf"/>
</dbReference>
<feature type="active site" description="Proton acceptor" evidence="11">
    <location>
        <position position="441"/>
    </location>
</feature>
<evidence type="ECO:0000256" key="2">
    <source>
        <dbReference type="ARBA" id="ARBA00004275"/>
    </source>
</evidence>